<reference evidence="4" key="1">
    <citation type="submission" date="2015-12" db="EMBL/GenBank/DDBJ databases">
        <title>De novo transcriptome assembly of four potential Pierce s Disease insect vectors from Arizona vineyards.</title>
        <authorList>
            <person name="Tassone E.E."/>
        </authorList>
    </citation>
    <scope>NUCLEOTIDE SEQUENCE</scope>
</reference>
<evidence type="ECO:0008006" key="5">
    <source>
        <dbReference type="Google" id="ProtNLM"/>
    </source>
</evidence>
<name>A0A1B6DWA1_9HEMI</name>
<accession>A0A1B6DWA1</accession>
<dbReference type="InterPro" id="IPR051365">
    <property type="entry name" value="TOX_HMG-box_domain"/>
</dbReference>
<dbReference type="AlphaFoldDB" id="A0A1B6DWA1"/>
<dbReference type="GO" id="GO:0006357">
    <property type="term" value="P:regulation of transcription by RNA polymerase II"/>
    <property type="evidence" value="ECO:0007669"/>
    <property type="project" value="TreeGrafter"/>
</dbReference>
<organism evidence="4">
    <name type="scientific">Clastoptera arizonana</name>
    <name type="common">Arizona spittle bug</name>
    <dbReference type="NCBI Taxonomy" id="38151"/>
    <lineage>
        <taxon>Eukaryota</taxon>
        <taxon>Metazoa</taxon>
        <taxon>Ecdysozoa</taxon>
        <taxon>Arthropoda</taxon>
        <taxon>Hexapoda</taxon>
        <taxon>Insecta</taxon>
        <taxon>Pterygota</taxon>
        <taxon>Neoptera</taxon>
        <taxon>Paraneoptera</taxon>
        <taxon>Hemiptera</taxon>
        <taxon>Auchenorrhyncha</taxon>
        <taxon>Cercopoidea</taxon>
        <taxon>Clastopteridae</taxon>
        <taxon>Clastoptera</taxon>
    </lineage>
</organism>
<keyword evidence="2" id="KW-0238">DNA-binding</keyword>
<evidence type="ECO:0000256" key="3">
    <source>
        <dbReference type="ARBA" id="ARBA00023242"/>
    </source>
</evidence>
<evidence type="ECO:0000256" key="2">
    <source>
        <dbReference type="ARBA" id="ARBA00023125"/>
    </source>
</evidence>
<evidence type="ECO:0000256" key="1">
    <source>
        <dbReference type="ARBA" id="ARBA00004123"/>
    </source>
</evidence>
<protein>
    <recommendedName>
        <fullName evidence="5">TOX high mobility group box family member 4</fullName>
    </recommendedName>
</protein>
<proteinExistence type="predicted"/>
<dbReference type="EMBL" id="GEDC01007352">
    <property type="protein sequence ID" value="JAS29946.1"/>
    <property type="molecule type" value="Transcribed_RNA"/>
</dbReference>
<comment type="subcellular location">
    <subcellularLocation>
        <location evidence="1">Nucleus</location>
    </subcellularLocation>
</comment>
<dbReference type="PANTHER" id="PTHR45781">
    <property type="entry name" value="AGAP000281-PA"/>
    <property type="match status" value="1"/>
</dbReference>
<evidence type="ECO:0000313" key="4">
    <source>
        <dbReference type="EMBL" id="JAS29946.1"/>
    </source>
</evidence>
<dbReference type="GO" id="GO:0031490">
    <property type="term" value="F:chromatin DNA binding"/>
    <property type="evidence" value="ECO:0007669"/>
    <property type="project" value="TreeGrafter"/>
</dbReference>
<dbReference type="PANTHER" id="PTHR45781:SF1">
    <property type="entry name" value="HMG BOX DOMAIN-CONTAINING PROTEIN"/>
    <property type="match status" value="1"/>
</dbReference>
<dbReference type="GO" id="GO:0005634">
    <property type="term" value="C:nucleus"/>
    <property type="evidence" value="ECO:0007669"/>
    <property type="project" value="UniProtKB-SubCell"/>
</dbReference>
<sequence>MCFIETTNMMDSGHMRQPHLQEQETSNNIVADHVQQNNGQLHVTNPSALSDQPVEEIPQTPLSSLLCIRQGCTNPAIINSEWEDEYCSNECCVHHCKDVFNTWVASNQHQIPNNFSTVT</sequence>
<keyword evidence="3" id="KW-0539">Nucleus</keyword>
<gene>
    <name evidence="4" type="ORF">g.10710</name>
</gene>